<dbReference type="Pfam" id="PF00249">
    <property type="entry name" value="Myb_DNA-binding"/>
    <property type="match status" value="2"/>
</dbReference>
<dbReference type="FunFam" id="1.10.10.60:FF:000047">
    <property type="entry name" value="Myb transcription factor"/>
    <property type="match status" value="1"/>
</dbReference>
<dbReference type="EMBL" id="ABEU02000015">
    <property type="protein sequence ID" value="PNR39199.1"/>
    <property type="molecule type" value="Genomic_DNA"/>
</dbReference>
<evidence type="ECO:0000256" key="4">
    <source>
        <dbReference type="ARBA" id="ARBA00023125"/>
    </source>
</evidence>
<dbReference type="InterPro" id="IPR001005">
    <property type="entry name" value="SANT/Myb"/>
</dbReference>
<dbReference type="SMART" id="SM00717">
    <property type="entry name" value="SANT"/>
    <property type="match status" value="2"/>
</dbReference>
<dbReference type="EnsemblPlants" id="Pp3c15_7790V3.7">
    <property type="protein sequence ID" value="Pp3c15_7790V3.7"/>
    <property type="gene ID" value="Pp3c15_7790"/>
</dbReference>
<dbReference type="GO" id="GO:0005634">
    <property type="term" value="C:nucleus"/>
    <property type="evidence" value="ECO:0000318"/>
    <property type="project" value="GO_Central"/>
</dbReference>
<comment type="subcellular location">
    <subcellularLocation>
        <location evidence="1">Nucleus</location>
    </subcellularLocation>
</comment>
<dbReference type="Gramene" id="Pp3c15_7790V3.8">
    <property type="protein sequence ID" value="Pp3c15_7790V3.8"/>
    <property type="gene ID" value="Pp3c15_7790"/>
</dbReference>
<sequence>MGRHSCSHKQKLKKGLWSPEEDEKLVRYITKHGHGCWSAVPKQAGLQRCGKSCRLRWINYLRPDLKRGVFSPAEENLIIDLHAVLGNRWSQIATQLPGRTDNEIKNFWNSCIKKKLRNIGIDPNTHKLVNGESNSNLEGSSSIDPPHERPLNSSPLLTEAPPSQCTSQAAGLVRLPIQECKLQAPRMFSTSYMESDGMYNPTRNPHFSSNGSLTDHQKYLELIRTNSSPGSCMSTYPLSTDNLLESLRLCGENKGLQLPPKVPPFSPPTGHSSSHFDSNSMISCSFPISGHDSDHHGSIKPDLATAVPAAHNPVFWILQGSDRSSQAHGQASMSSGLQEMLQHSQQFFKSSRDQNGASTPEQFPEIEMRLGPFTSYSRIASLRSNYAGSVDKGDLNSMTACFQLPHFGASSVSNHIICPRAPENSVNARGAYHSSLRSYPFKGTQVEVEKALTSGEVAAGGRHEQYHWDQGISASSSTSNNTEISMFETSTLFWGGGLVEKSDAAKQDQLMLPRSVKIDQSSVAPATQACSDHSGGFSPDQSDGDTVMKWCSDQLMPTPEQPVFSAATCGHHTLYQENHQSQTRQGKVDQSSPDQSLVQDDQSFSNSRVSMHWQNMHQGGQDMYDPSVGDRIIAPMSPELQRMAAVLDQI</sequence>
<feature type="region of interest" description="Disordered" evidence="7">
    <location>
        <begin position="577"/>
        <end position="606"/>
    </location>
</feature>
<dbReference type="RefSeq" id="XP_073395117.1">
    <property type="nucleotide sequence ID" value="XM_073539016.1"/>
</dbReference>
<dbReference type="EnsemblPlants" id="Pp3c15_7790V3.10">
    <property type="protein sequence ID" value="Pp3c15_7790V3.10"/>
    <property type="gene ID" value="Pp3c15_7790"/>
</dbReference>
<proteinExistence type="predicted"/>
<dbReference type="EnsemblPlants" id="Pp3c15_7790V3.1">
    <property type="protein sequence ID" value="Pp3c15_7790V3.1"/>
    <property type="gene ID" value="Pp3c15_7790"/>
</dbReference>
<dbReference type="Gramene" id="Pp3c15_7790V3.6">
    <property type="protein sequence ID" value="Pp3c15_7790V3.6"/>
    <property type="gene ID" value="Pp3c15_7790"/>
</dbReference>
<dbReference type="Gene3D" id="1.10.10.60">
    <property type="entry name" value="Homeodomain-like"/>
    <property type="match status" value="2"/>
</dbReference>
<dbReference type="EnsemblPlants" id="Pp3c15_7790V3.4">
    <property type="protein sequence ID" value="Pp3c15_7790V3.4"/>
    <property type="gene ID" value="Pp3c15_7790"/>
</dbReference>
<keyword evidence="5" id="KW-0804">Transcription</keyword>
<evidence type="ECO:0000256" key="3">
    <source>
        <dbReference type="ARBA" id="ARBA00023015"/>
    </source>
</evidence>
<dbReference type="EnsemblPlants" id="Pp3c15_7790V3.9">
    <property type="protein sequence ID" value="Pp3c15_7790V3.9"/>
    <property type="gene ID" value="Pp3c15_7790"/>
</dbReference>
<feature type="compositionally biased region" description="Polar residues" evidence="7">
    <location>
        <begin position="151"/>
        <end position="163"/>
    </location>
</feature>
<dbReference type="CDD" id="cd00167">
    <property type="entry name" value="SANT"/>
    <property type="match status" value="2"/>
</dbReference>
<dbReference type="OrthoDB" id="2143914at2759"/>
<dbReference type="Proteomes" id="UP000006727">
    <property type="component" value="Chromosome 15"/>
</dbReference>
<keyword evidence="3" id="KW-0805">Transcription regulation</keyword>
<dbReference type="Gramene" id="Pp3c15_7790V3.4">
    <property type="protein sequence ID" value="Pp3c15_7790V3.4"/>
    <property type="gene ID" value="Pp3c15_7790"/>
</dbReference>
<dbReference type="GO" id="GO:0006355">
    <property type="term" value="P:regulation of DNA-templated transcription"/>
    <property type="evidence" value="ECO:0000318"/>
    <property type="project" value="GO_Central"/>
</dbReference>
<dbReference type="RefSeq" id="XP_024396079.1">
    <property type="nucleotide sequence ID" value="XM_024540311.2"/>
</dbReference>
<dbReference type="Gramene" id="Pp3c15_7790V3.7">
    <property type="protein sequence ID" value="Pp3c15_7790V3.7"/>
    <property type="gene ID" value="Pp3c15_7790"/>
</dbReference>
<feature type="domain" description="Myb-like" evidence="8">
    <location>
        <begin position="62"/>
        <end position="112"/>
    </location>
</feature>
<dbReference type="RefSeq" id="XP_024396080.1">
    <property type="nucleotide sequence ID" value="XM_024540312.2"/>
</dbReference>
<evidence type="ECO:0000259" key="8">
    <source>
        <dbReference type="PROSITE" id="PS50090"/>
    </source>
</evidence>
<dbReference type="KEGG" id="ppp:112292144"/>
<reference evidence="11" key="3">
    <citation type="submission" date="2020-12" db="UniProtKB">
        <authorList>
            <consortium name="EnsemblPlants"/>
        </authorList>
    </citation>
    <scope>IDENTIFICATION</scope>
</reference>
<dbReference type="PANTHER" id="PTHR47997">
    <property type="entry name" value="MYB DOMAIN PROTEIN 55"/>
    <property type="match status" value="1"/>
</dbReference>
<dbReference type="RefSeq" id="XP_024396077.1">
    <property type="nucleotide sequence ID" value="XM_024540309.2"/>
</dbReference>
<dbReference type="EnsemblPlants" id="Pp3c15_7790V3.6">
    <property type="protein sequence ID" value="Pp3c15_7790V3.6"/>
    <property type="gene ID" value="Pp3c15_7790"/>
</dbReference>
<keyword evidence="6" id="KW-0539">Nucleus</keyword>
<dbReference type="Gramene" id="Pp3c15_7790V3.1">
    <property type="protein sequence ID" value="Pp3c15_7790V3.1"/>
    <property type="gene ID" value="Pp3c15_7790"/>
</dbReference>
<evidence type="ECO:0000313" key="10">
    <source>
        <dbReference type="EMBL" id="PNR39199.1"/>
    </source>
</evidence>
<dbReference type="PANTHER" id="PTHR47997:SF75">
    <property type="entry name" value="MYB DOMAIN PROTEIN 55"/>
    <property type="match status" value="1"/>
</dbReference>
<dbReference type="FunFam" id="1.10.10.60:FF:000140">
    <property type="entry name" value="Myb transcription factor"/>
    <property type="match status" value="1"/>
</dbReference>
<accession>A0A2K1JCF5</accession>
<feature type="domain" description="Myb-like" evidence="8">
    <location>
        <begin position="9"/>
        <end position="61"/>
    </location>
</feature>
<dbReference type="Gramene" id="Pp3c15_7790V3.2">
    <property type="protein sequence ID" value="Pp3c15_7790V3.2"/>
    <property type="gene ID" value="Pp3c15_7790"/>
</dbReference>
<evidence type="ECO:0000256" key="5">
    <source>
        <dbReference type="ARBA" id="ARBA00023163"/>
    </source>
</evidence>
<dbReference type="Gramene" id="Pp3c15_7790V3.9">
    <property type="protein sequence ID" value="Pp3c15_7790V3.9"/>
    <property type="gene ID" value="Pp3c15_7790"/>
</dbReference>
<dbReference type="SUPFAM" id="SSF46689">
    <property type="entry name" value="Homeodomain-like"/>
    <property type="match status" value="1"/>
</dbReference>
<dbReference type="InterPro" id="IPR009057">
    <property type="entry name" value="Homeodomain-like_sf"/>
</dbReference>
<name>A0A2K1JCF5_PHYPA</name>
<evidence type="ECO:0000256" key="2">
    <source>
        <dbReference type="ARBA" id="ARBA00022737"/>
    </source>
</evidence>
<feature type="domain" description="HTH myb-type" evidence="9">
    <location>
        <begin position="9"/>
        <end position="65"/>
    </location>
</feature>
<evidence type="ECO:0000313" key="12">
    <source>
        <dbReference type="Proteomes" id="UP000006727"/>
    </source>
</evidence>
<dbReference type="Gramene" id="Pp3c15_7790V3.3">
    <property type="protein sequence ID" value="Pp3c15_7790V3.3"/>
    <property type="gene ID" value="Pp3c15_7790"/>
</dbReference>
<dbReference type="EnsemblPlants" id="Pp3c15_7790V3.2">
    <property type="protein sequence ID" value="Pp3c15_7790V3.2"/>
    <property type="gene ID" value="Pp3c15_7790"/>
</dbReference>
<reference evidence="10 12" key="2">
    <citation type="journal article" date="2018" name="Plant J.">
        <title>The Physcomitrella patens chromosome-scale assembly reveals moss genome structure and evolution.</title>
        <authorList>
            <person name="Lang D."/>
            <person name="Ullrich K.K."/>
            <person name="Murat F."/>
            <person name="Fuchs J."/>
            <person name="Jenkins J."/>
            <person name="Haas F.B."/>
            <person name="Piednoel M."/>
            <person name="Gundlach H."/>
            <person name="Van Bel M."/>
            <person name="Meyberg R."/>
            <person name="Vives C."/>
            <person name="Morata J."/>
            <person name="Symeonidi A."/>
            <person name="Hiss M."/>
            <person name="Muchero W."/>
            <person name="Kamisugi Y."/>
            <person name="Saleh O."/>
            <person name="Blanc G."/>
            <person name="Decker E.L."/>
            <person name="van Gessel N."/>
            <person name="Grimwood J."/>
            <person name="Hayes R.D."/>
            <person name="Graham S.W."/>
            <person name="Gunter L.E."/>
            <person name="McDaniel S.F."/>
            <person name="Hoernstein S.N.W."/>
            <person name="Larsson A."/>
            <person name="Li F.W."/>
            <person name="Perroud P.F."/>
            <person name="Phillips J."/>
            <person name="Ranjan P."/>
            <person name="Rokshar D.S."/>
            <person name="Rothfels C.J."/>
            <person name="Schneider L."/>
            <person name="Shu S."/>
            <person name="Stevenson D.W."/>
            <person name="Thummler F."/>
            <person name="Tillich M."/>
            <person name="Villarreal Aguilar J.C."/>
            <person name="Widiez T."/>
            <person name="Wong G.K."/>
            <person name="Wymore A."/>
            <person name="Zhang Y."/>
            <person name="Zimmer A.D."/>
            <person name="Quatrano R.S."/>
            <person name="Mayer K.F.X."/>
            <person name="Goodstein D."/>
            <person name="Casacuberta J.M."/>
            <person name="Vandepoele K."/>
            <person name="Reski R."/>
            <person name="Cuming A.C."/>
            <person name="Tuskan G.A."/>
            <person name="Maumus F."/>
            <person name="Salse J."/>
            <person name="Schmutz J."/>
            <person name="Rensing S.A."/>
        </authorList>
    </citation>
    <scope>NUCLEOTIDE SEQUENCE [LARGE SCALE GENOMIC DNA]</scope>
    <source>
        <strain evidence="11 12">cv. Gransden 2004</strain>
    </source>
</reference>
<protein>
    <submittedName>
        <fullName evidence="10 11">Uncharacterized protein</fullName>
    </submittedName>
</protein>
<dbReference type="RefSeq" id="XP_024396081.1">
    <property type="nucleotide sequence ID" value="XM_024540313.2"/>
</dbReference>
<feature type="region of interest" description="Disordered" evidence="7">
    <location>
        <begin position="123"/>
        <end position="163"/>
    </location>
</feature>
<dbReference type="EnsemblPlants" id="Pp3c15_7790V3.3">
    <property type="protein sequence ID" value="Pp3c15_7790V3.3"/>
    <property type="gene ID" value="Pp3c15_7790"/>
</dbReference>
<feature type="compositionally biased region" description="Low complexity" evidence="7">
    <location>
        <begin position="130"/>
        <end position="142"/>
    </location>
</feature>
<keyword evidence="2" id="KW-0677">Repeat</keyword>
<dbReference type="InterPro" id="IPR017930">
    <property type="entry name" value="Myb_dom"/>
</dbReference>
<dbReference type="GO" id="GO:0000976">
    <property type="term" value="F:transcription cis-regulatory region binding"/>
    <property type="evidence" value="ECO:0000318"/>
    <property type="project" value="GO_Central"/>
</dbReference>
<dbReference type="EnsemblPlants" id="Pp3c15_7790V3.5">
    <property type="protein sequence ID" value="Pp3c15_7790V3.5"/>
    <property type="gene ID" value="Pp3c15_7790"/>
</dbReference>
<dbReference type="GeneID" id="112292144"/>
<feature type="domain" description="HTH myb-type" evidence="9">
    <location>
        <begin position="66"/>
        <end position="116"/>
    </location>
</feature>
<evidence type="ECO:0000256" key="6">
    <source>
        <dbReference type="ARBA" id="ARBA00023242"/>
    </source>
</evidence>
<reference evidence="10 12" key="1">
    <citation type="journal article" date="2008" name="Science">
        <title>The Physcomitrella genome reveals evolutionary insights into the conquest of land by plants.</title>
        <authorList>
            <person name="Rensing S."/>
            <person name="Lang D."/>
            <person name="Zimmer A."/>
            <person name="Terry A."/>
            <person name="Salamov A."/>
            <person name="Shapiro H."/>
            <person name="Nishiyama T."/>
            <person name="Perroud P.-F."/>
            <person name="Lindquist E."/>
            <person name="Kamisugi Y."/>
            <person name="Tanahashi T."/>
            <person name="Sakakibara K."/>
            <person name="Fujita T."/>
            <person name="Oishi K."/>
            <person name="Shin-I T."/>
            <person name="Kuroki Y."/>
            <person name="Toyoda A."/>
            <person name="Suzuki Y."/>
            <person name="Hashimoto A."/>
            <person name="Yamaguchi K."/>
            <person name="Sugano A."/>
            <person name="Kohara Y."/>
            <person name="Fujiyama A."/>
            <person name="Anterola A."/>
            <person name="Aoki S."/>
            <person name="Ashton N."/>
            <person name="Barbazuk W.B."/>
            <person name="Barker E."/>
            <person name="Bennetzen J."/>
            <person name="Bezanilla M."/>
            <person name="Blankenship R."/>
            <person name="Cho S.H."/>
            <person name="Dutcher S."/>
            <person name="Estelle M."/>
            <person name="Fawcett J.A."/>
            <person name="Gundlach H."/>
            <person name="Hanada K."/>
            <person name="Heyl A."/>
            <person name="Hicks K.A."/>
            <person name="Hugh J."/>
            <person name="Lohr M."/>
            <person name="Mayer K."/>
            <person name="Melkozernov A."/>
            <person name="Murata T."/>
            <person name="Nelson D."/>
            <person name="Pils B."/>
            <person name="Prigge M."/>
            <person name="Reiss B."/>
            <person name="Renner T."/>
            <person name="Rombauts S."/>
            <person name="Rushton P."/>
            <person name="Sanderfoot A."/>
            <person name="Schween G."/>
            <person name="Shiu S.-H."/>
            <person name="Stueber K."/>
            <person name="Theodoulou F.L."/>
            <person name="Tu H."/>
            <person name="Van de Peer Y."/>
            <person name="Verrier P.J."/>
            <person name="Waters E."/>
            <person name="Wood A."/>
            <person name="Yang L."/>
            <person name="Cove D."/>
            <person name="Cuming A."/>
            <person name="Hasebe M."/>
            <person name="Lucas S."/>
            <person name="Mishler D.B."/>
            <person name="Reski R."/>
            <person name="Grigoriev I."/>
            <person name="Quatrano R.S."/>
            <person name="Boore J.L."/>
        </authorList>
    </citation>
    <scope>NUCLEOTIDE SEQUENCE [LARGE SCALE GENOMIC DNA]</scope>
    <source>
        <strain evidence="11 12">cv. Gransden 2004</strain>
    </source>
</reference>
<dbReference type="AlphaFoldDB" id="A0A2K1JCF5"/>
<dbReference type="PROSITE" id="PS51294">
    <property type="entry name" value="HTH_MYB"/>
    <property type="match status" value="2"/>
</dbReference>
<evidence type="ECO:0000256" key="1">
    <source>
        <dbReference type="ARBA" id="ARBA00004123"/>
    </source>
</evidence>
<gene>
    <name evidence="11" type="primary">LOC112292144</name>
    <name evidence="10" type="ORF">PHYPA_019477</name>
</gene>
<evidence type="ECO:0000313" key="11">
    <source>
        <dbReference type="EnsemblPlants" id="Pp3c15_7790V3.1"/>
    </source>
</evidence>
<dbReference type="InterPro" id="IPR051953">
    <property type="entry name" value="Plant_SW-associated_TFs"/>
</dbReference>
<keyword evidence="12" id="KW-1185">Reference proteome</keyword>
<dbReference type="Gramene" id="Pp3c15_7790V3.5">
    <property type="protein sequence ID" value="Pp3c15_7790V3.5"/>
    <property type="gene ID" value="Pp3c15_7790"/>
</dbReference>
<evidence type="ECO:0000259" key="9">
    <source>
        <dbReference type="PROSITE" id="PS51294"/>
    </source>
</evidence>
<dbReference type="EnsemblPlants" id="Pp3c15_7790V3.8">
    <property type="protein sequence ID" value="Pp3c15_7790V3.8"/>
    <property type="gene ID" value="Pp3c15_7790"/>
</dbReference>
<organism evidence="10">
    <name type="scientific">Physcomitrium patens</name>
    <name type="common">Spreading-leaved earth moss</name>
    <name type="synonym">Physcomitrella patens</name>
    <dbReference type="NCBI Taxonomy" id="3218"/>
    <lineage>
        <taxon>Eukaryota</taxon>
        <taxon>Viridiplantae</taxon>
        <taxon>Streptophyta</taxon>
        <taxon>Embryophyta</taxon>
        <taxon>Bryophyta</taxon>
        <taxon>Bryophytina</taxon>
        <taxon>Bryopsida</taxon>
        <taxon>Funariidae</taxon>
        <taxon>Funariales</taxon>
        <taxon>Funariaceae</taxon>
        <taxon>Physcomitrium</taxon>
    </lineage>
</organism>
<evidence type="ECO:0000256" key="7">
    <source>
        <dbReference type="SAM" id="MobiDB-lite"/>
    </source>
</evidence>
<dbReference type="PaxDb" id="3218-PP1S189_29V6.1"/>
<dbReference type="PROSITE" id="PS50090">
    <property type="entry name" value="MYB_LIKE"/>
    <property type="match status" value="2"/>
</dbReference>
<keyword evidence="4" id="KW-0238">DNA-binding</keyword>
<dbReference type="Gramene" id="Pp3c15_7790V3.10">
    <property type="protein sequence ID" value="Pp3c15_7790V3.10"/>
    <property type="gene ID" value="Pp3c15_7790"/>
</dbReference>